<organism evidence="2 3">
    <name type="scientific">Thyridium curvatum</name>
    <dbReference type="NCBI Taxonomy" id="1093900"/>
    <lineage>
        <taxon>Eukaryota</taxon>
        <taxon>Fungi</taxon>
        <taxon>Dikarya</taxon>
        <taxon>Ascomycota</taxon>
        <taxon>Pezizomycotina</taxon>
        <taxon>Sordariomycetes</taxon>
        <taxon>Sordariomycetidae</taxon>
        <taxon>Thyridiales</taxon>
        <taxon>Thyridiaceae</taxon>
        <taxon>Thyridium</taxon>
    </lineage>
</organism>
<comment type="caution">
    <text evidence="2">The sequence shown here is derived from an EMBL/GenBank/DDBJ whole genome shotgun (WGS) entry which is preliminary data.</text>
</comment>
<feature type="compositionally biased region" description="Low complexity" evidence="1">
    <location>
        <begin position="137"/>
        <end position="147"/>
    </location>
</feature>
<evidence type="ECO:0000313" key="3">
    <source>
        <dbReference type="Proteomes" id="UP000319257"/>
    </source>
</evidence>
<dbReference type="AlphaFoldDB" id="A0A507BEF8"/>
<keyword evidence="3" id="KW-1185">Reference proteome</keyword>
<sequence length="195" mass="21512">MVSSKKQLSEDSSRPDDLNMTMAWTGYGESSDPQEYVNSDDYPYYISLEADHYHQTSFGMAASDYSHICSRSDMTPRSFAVNPRASTLDLQEQLQQDHQYLEALHKSAATRRVHGGWAQHGHRANPCITEQNLATLGGQSSQSGRKSQLYHRPKTKLTTATHNPGASSKDQAAKLAKGGRRGDEKCGTKSSRCSG</sequence>
<dbReference type="InParanoid" id="A0A507BEF8"/>
<dbReference type="GeneID" id="41979205"/>
<reference evidence="2 3" key="1">
    <citation type="submission" date="2019-06" db="EMBL/GenBank/DDBJ databases">
        <title>Draft genome sequence of the filamentous fungus Phialemoniopsis curvata isolated from diesel fuel.</title>
        <authorList>
            <person name="Varaljay V.A."/>
            <person name="Lyon W.J."/>
            <person name="Crouch A.L."/>
            <person name="Drake C.E."/>
            <person name="Hollomon J.M."/>
            <person name="Nadeau L.J."/>
            <person name="Nunn H.S."/>
            <person name="Stevenson B.S."/>
            <person name="Bojanowski C.L."/>
            <person name="Crookes-Goodson W.J."/>
        </authorList>
    </citation>
    <scope>NUCLEOTIDE SEQUENCE [LARGE SCALE GENOMIC DNA]</scope>
    <source>
        <strain evidence="2 3">D216</strain>
    </source>
</reference>
<feature type="compositionally biased region" description="Polar residues" evidence="1">
    <location>
        <begin position="156"/>
        <end position="170"/>
    </location>
</feature>
<protein>
    <submittedName>
        <fullName evidence="2">Uncharacterized protein</fullName>
    </submittedName>
</protein>
<dbReference type="RefSeq" id="XP_031000058.1">
    <property type="nucleotide sequence ID" value="XM_031134522.1"/>
</dbReference>
<proteinExistence type="predicted"/>
<name>A0A507BEF8_9PEZI</name>
<dbReference type="EMBL" id="SKBQ01000117">
    <property type="protein sequence ID" value="TPX18347.1"/>
    <property type="molecule type" value="Genomic_DNA"/>
</dbReference>
<evidence type="ECO:0000313" key="2">
    <source>
        <dbReference type="EMBL" id="TPX18347.1"/>
    </source>
</evidence>
<evidence type="ECO:0000256" key="1">
    <source>
        <dbReference type="SAM" id="MobiDB-lite"/>
    </source>
</evidence>
<dbReference type="Proteomes" id="UP000319257">
    <property type="component" value="Unassembled WGS sequence"/>
</dbReference>
<accession>A0A507BEF8</accession>
<feature type="region of interest" description="Disordered" evidence="1">
    <location>
        <begin position="137"/>
        <end position="195"/>
    </location>
</feature>
<gene>
    <name evidence="2" type="ORF">E0L32_011758</name>
</gene>